<name>A0AAV3UN45_9EURY</name>
<feature type="domain" description="DUF7344" evidence="2">
    <location>
        <begin position="30"/>
        <end position="109"/>
    </location>
</feature>
<dbReference type="EMBL" id="BAABKX010000018">
    <property type="protein sequence ID" value="GAA5059348.1"/>
    <property type="molecule type" value="Genomic_DNA"/>
</dbReference>
<comment type="caution">
    <text evidence="3">The sequence shown here is derived from an EMBL/GenBank/DDBJ whole genome shotgun (WGS) entry which is preliminary data.</text>
</comment>
<evidence type="ECO:0000259" key="2">
    <source>
        <dbReference type="Pfam" id="PF24035"/>
    </source>
</evidence>
<dbReference type="Pfam" id="PF24035">
    <property type="entry name" value="DUF7344"/>
    <property type="match status" value="1"/>
</dbReference>
<protein>
    <recommendedName>
        <fullName evidence="2">DUF7344 domain-containing protein</fullName>
    </recommendedName>
</protein>
<dbReference type="RefSeq" id="WP_227773601.1">
    <property type="nucleotide sequence ID" value="NZ_BAABKX010000018.1"/>
</dbReference>
<evidence type="ECO:0000256" key="1">
    <source>
        <dbReference type="SAM" id="MobiDB-lite"/>
    </source>
</evidence>
<proteinExistence type="predicted"/>
<feature type="region of interest" description="Disordered" evidence="1">
    <location>
        <begin position="1"/>
        <end position="26"/>
    </location>
</feature>
<accession>A0AAV3UN45</accession>
<evidence type="ECO:0000313" key="4">
    <source>
        <dbReference type="Proteomes" id="UP001501729"/>
    </source>
</evidence>
<keyword evidence="4" id="KW-1185">Reference proteome</keyword>
<dbReference type="InterPro" id="IPR055768">
    <property type="entry name" value="DUF7344"/>
</dbReference>
<sequence>MSASSDSPPIDEFENEVEERPEPLSRDKIFHILQTQRRRDALRYLKSTDGPIEMRDLAEQVAAWENDTTVRKLSSNERQRVYIALYQSHLPKLDNEGIIEYNQSRGIVERGPLADQFDPYLDTPGEIADENATDANAVDDSDAGLPWLRYYRRLTAIGIALVSSAWVGIRPFSLVPDLVWGALLVSAFGALSLAQILTDDS</sequence>
<gene>
    <name evidence="3" type="ORF">GCM10025751_43220</name>
</gene>
<reference evidence="3 4" key="1">
    <citation type="journal article" date="2019" name="Int. J. Syst. Evol. Microbiol.">
        <title>The Global Catalogue of Microorganisms (GCM) 10K type strain sequencing project: providing services to taxonomists for standard genome sequencing and annotation.</title>
        <authorList>
            <consortium name="The Broad Institute Genomics Platform"/>
            <consortium name="The Broad Institute Genome Sequencing Center for Infectious Disease"/>
            <person name="Wu L."/>
            <person name="Ma J."/>
        </authorList>
    </citation>
    <scope>NUCLEOTIDE SEQUENCE [LARGE SCALE GENOMIC DNA]</scope>
    <source>
        <strain evidence="3 4">JCM 17504</strain>
    </source>
</reference>
<evidence type="ECO:0000313" key="3">
    <source>
        <dbReference type="EMBL" id="GAA5059348.1"/>
    </source>
</evidence>
<dbReference type="GeneID" id="68613810"/>
<dbReference type="AlphaFoldDB" id="A0AAV3UN45"/>
<organism evidence="3 4">
    <name type="scientific">Haladaptatus pallidirubidus</name>
    <dbReference type="NCBI Taxonomy" id="1008152"/>
    <lineage>
        <taxon>Archaea</taxon>
        <taxon>Methanobacteriati</taxon>
        <taxon>Methanobacteriota</taxon>
        <taxon>Stenosarchaea group</taxon>
        <taxon>Halobacteria</taxon>
        <taxon>Halobacteriales</taxon>
        <taxon>Haladaptataceae</taxon>
        <taxon>Haladaptatus</taxon>
    </lineage>
</organism>
<dbReference type="Proteomes" id="UP001501729">
    <property type="component" value="Unassembled WGS sequence"/>
</dbReference>